<sequence length="557" mass="64823">MKKRIKKRSNKKSNRLVQNQQAQTVLSGNFYDICQDFLLKNSEDNFQNINADQSFAIAVISKENANHIVTRQAILNLLNYIGSNQSFFINKFIQSKNNLSYSENLNFLKNLNFLNHIHPYLVIIQGFIESTSYIESYFNCFMGKSSQYKSFIPKLNANTLPIEVINNFYELFHKILFNKNRDKLKQFTFFIYDIVKYNASQSLLFFMNYFINDKSDKIFFAHLFLDAKNYSNTSYSTSLAYNTSIAAIDLEDFEEAKYWLQKIDDVESSKKIQNRLLEKIKVIEEISTHPLNPKISSPLQLEDISTTDLIFLCIYLDACGDDWGLKPLQKYGQYIFPYYITTLRTFKSLALKNIIKLLPSSFTTYTLIELNELEGIIESEEFHININNVPDCKISAFEFLLDEISNRTDKAESCYEIWKKITLDYFHSALEYHLTNLRNSWAKNFKLNEKIILDLSESNLSAKILTYIARNATNYAASQHAKGFTSGNQHTCNTLLSSINRNLEWIESDQFLDKSQVRNRQPILSSERILEIIAKITPEDLYNINPNIDSIYTNISI</sequence>
<gene>
    <name evidence="1" type="ORF">BHC57_03190</name>
</gene>
<reference evidence="1 2" key="1">
    <citation type="journal article" date="2017" name="MBio">
        <title>Type VI secretion-mediated competition in the bee gut microbiome.</title>
        <authorList>
            <person name="Steele M.I."/>
            <person name="Kwong W.K."/>
            <person name="Powell J.E."/>
            <person name="Whiteley M."/>
            <person name="Moran N.A."/>
        </authorList>
    </citation>
    <scope>NUCLEOTIDE SEQUENCE [LARGE SCALE GENOMIC DNA]</scope>
    <source>
        <strain evidence="1 2">HK3</strain>
    </source>
</reference>
<accession>A0A855FVP9</accession>
<protein>
    <submittedName>
        <fullName evidence="1">Uncharacterized protein</fullName>
    </submittedName>
</protein>
<evidence type="ECO:0000313" key="1">
    <source>
        <dbReference type="EMBL" id="PIT60832.1"/>
    </source>
</evidence>
<dbReference type="Proteomes" id="UP000230463">
    <property type="component" value="Unassembled WGS sequence"/>
</dbReference>
<evidence type="ECO:0000313" key="2">
    <source>
        <dbReference type="Proteomes" id="UP000230463"/>
    </source>
</evidence>
<comment type="caution">
    <text evidence="1">The sequence shown here is derived from an EMBL/GenBank/DDBJ whole genome shotgun (WGS) entry which is preliminary data.</text>
</comment>
<proteinExistence type="predicted"/>
<dbReference type="AlphaFoldDB" id="A0A855FVP9"/>
<dbReference type="RefSeq" id="WP_100123361.1">
    <property type="nucleotide sequence ID" value="NZ_MEIU01000040.1"/>
</dbReference>
<name>A0A855FVP9_9NEIS</name>
<dbReference type="EMBL" id="MEIU01000040">
    <property type="protein sequence ID" value="PIT60832.1"/>
    <property type="molecule type" value="Genomic_DNA"/>
</dbReference>
<organism evidence="1 2">
    <name type="scientific">Snodgrassella alvi</name>
    <dbReference type="NCBI Taxonomy" id="1196083"/>
    <lineage>
        <taxon>Bacteria</taxon>
        <taxon>Pseudomonadati</taxon>
        <taxon>Pseudomonadota</taxon>
        <taxon>Betaproteobacteria</taxon>
        <taxon>Neisseriales</taxon>
        <taxon>Neisseriaceae</taxon>
        <taxon>Snodgrassella</taxon>
    </lineage>
</organism>